<keyword evidence="2" id="KW-0732">Signal</keyword>
<evidence type="ECO:0000313" key="4">
    <source>
        <dbReference type="EMBL" id="KAK3391885.1"/>
    </source>
</evidence>
<name>A0AAE0U602_SORBR</name>
<dbReference type="Gene3D" id="2.170.270.10">
    <property type="entry name" value="SET domain"/>
    <property type="match status" value="1"/>
</dbReference>
<feature type="region of interest" description="Disordered" evidence="1">
    <location>
        <begin position="459"/>
        <end position="503"/>
    </location>
</feature>
<dbReference type="SUPFAM" id="SSF82199">
    <property type="entry name" value="SET domain"/>
    <property type="match status" value="1"/>
</dbReference>
<dbReference type="InterPro" id="IPR011990">
    <property type="entry name" value="TPR-like_helical_dom_sf"/>
</dbReference>
<accession>A0AAE0U602</accession>
<dbReference type="PROSITE" id="PS50280">
    <property type="entry name" value="SET"/>
    <property type="match status" value="1"/>
</dbReference>
<dbReference type="SMART" id="SM00317">
    <property type="entry name" value="SET"/>
    <property type="match status" value="1"/>
</dbReference>
<evidence type="ECO:0000259" key="3">
    <source>
        <dbReference type="PROSITE" id="PS50280"/>
    </source>
</evidence>
<dbReference type="PANTHER" id="PTHR47332">
    <property type="entry name" value="SET DOMAIN-CONTAINING PROTEIN 5"/>
    <property type="match status" value="1"/>
</dbReference>
<organism evidence="4 5">
    <name type="scientific">Sordaria brevicollis</name>
    <dbReference type="NCBI Taxonomy" id="83679"/>
    <lineage>
        <taxon>Eukaryota</taxon>
        <taxon>Fungi</taxon>
        <taxon>Dikarya</taxon>
        <taxon>Ascomycota</taxon>
        <taxon>Pezizomycotina</taxon>
        <taxon>Sordariomycetes</taxon>
        <taxon>Sordariomycetidae</taxon>
        <taxon>Sordariales</taxon>
        <taxon>Sordariaceae</taxon>
        <taxon>Sordaria</taxon>
    </lineage>
</organism>
<dbReference type="EMBL" id="JAUTDP010000012">
    <property type="protein sequence ID" value="KAK3391885.1"/>
    <property type="molecule type" value="Genomic_DNA"/>
</dbReference>
<feature type="compositionally biased region" description="Basic and acidic residues" evidence="1">
    <location>
        <begin position="476"/>
        <end position="487"/>
    </location>
</feature>
<dbReference type="CDD" id="cd20071">
    <property type="entry name" value="SET_SMYD"/>
    <property type="match status" value="1"/>
</dbReference>
<reference evidence="4" key="1">
    <citation type="journal article" date="2023" name="Mol. Phylogenet. Evol.">
        <title>Genome-scale phylogeny and comparative genomics of the fungal order Sordariales.</title>
        <authorList>
            <person name="Hensen N."/>
            <person name="Bonometti L."/>
            <person name="Westerberg I."/>
            <person name="Brannstrom I.O."/>
            <person name="Guillou S."/>
            <person name="Cros-Aarteil S."/>
            <person name="Calhoun S."/>
            <person name="Haridas S."/>
            <person name="Kuo A."/>
            <person name="Mondo S."/>
            <person name="Pangilinan J."/>
            <person name="Riley R."/>
            <person name="LaButti K."/>
            <person name="Andreopoulos B."/>
            <person name="Lipzen A."/>
            <person name="Chen C."/>
            <person name="Yan M."/>
            <person name="Daum C."/>
            <person name="Ng V."/>
            <person name="Clum A."/>
            <person name="Steindorff A."/>
            <person name="Ohm R.A."/>
            <person name="Martin F."/>
            <person name="Silar P."/>
            <person name="Natvig D.O."/>
            <person name="Lalanne C."/>
            <person name="Gautier V."/>
            <person name="Ament-Velasquez S.L."/>
            <person name="Kruys A."/>
            <person name="Hutchinson M.I."/>
            <person name="Powell A.J."/>
            <person name="Barry K."/>
            <person name="Miller A.N."/>
            <person name="Grigoriev I.V."/>
            <person name="Debuchy R."/>
            <person name="Gladieux P."/>
            <person name="Hiltunen Thoren M."/>
            <person name="Johannesson H."/>
        </authorList>
    </citation>
    <scope>NUCLEOTIDE SEQUENCE</scope>
    <source>
        <strain evidence="4">FGSC 1904</strain>
    </source>
</reference>
<sequence length="503" mass="55805">MKHSWFLLAGAASIALTQEHGQYAVDAIHDHAYNHKACGLEGLGDESSRLAAADILVSGENDVLNHYAGNSTNSHPQELNRPSGHNWTQTTPCFNSIISSDTFCVFTDSSYANGHGISFVTTAERAAYLASLPSFTSPSTIDSSPAKYAISPIPGKGLGLIATTHIPRGSLILSSHPTLMIDYRIFDELLRTDQLSLQAAAISSLPESHQSAFFKLSTHSSRNATDSLSRIALTDSIITTNAFDIPPSPSQSSTPEDPNDSLWYATFASPISPISRLNHACRPNSDYRFDWHNGLVQLITAVRDILPGEEITISYINPLQTRQARQKQLREGWGFDCFCEHCSRSRGRSEESDRRIRLTRKIRRLLKEEGEDEGSEVVKGRTERTKMAELLVSLYEMEGLWGMIYEAYGIAAREYSKAGEAWMAMKWACMAVEFGAMVLGEDDEEVRGMKELVRDPWGHETWKSGKKGGGYEVENEDGKDIDERPEGLELEDGVDEEDDEEGW</sequence>
<protein>
    <recommendedName>
        <fullName evidence="3">SET domain-containing protein</fullName>
    </recommendedName>
</protein>
<evidence type="ECO:0000256" key="2">
    <source>
        <dbReference type="SAM" id="SignalP"/>
    </source>
</evidence>
<reference evidence="4" key="2">
    <citation type="submission" date="2023-07" db="EMBL/GenBank/DDBJ databases">
        <authorList>
            <consortium name="Lawrence Berkeley National Laboratory"/>
            <person name="Haridas S."/>
            <person name="Hensen N."/>
            <person name="Bonometti L."/>
            <person name="Westerberg I."/>
            <person name="Brannstrom I.O."/>
            <person name="Guillou S."/>
            <person name="Cros-Aarteil S."/>
            <person name="Calhoun S."/>
            <person name="Kuo A."/>
            <person name="Mondo S."/>
            <person name="Pangilinan J."/>
            <person name="Riley R."/>
            <person name="LaButti K."/>
            <person name="Andreopoulos B."/>
            <person name="Lipzen A."/>
            <person name="Chen C."/>
            <person name="Yanf M."/>
            <person name="Daum C."/>
            <person name="Ng V."/>
            <person name="Clum A."/>
            <person name="Steindorff A."/>
            <person name="Ohm R."/>
            <person name="Martin F."/>
            <person name="Silar P."/>
            <person name="Natvig D."/>
            <person name="Lalanne C."/>
            <person name="Gautier V."/>
            <person name="Ament-velasquez S.L."/>
            <person name="Kruys A."/>
            <person name="Hutchinson M.I."/>
            <person name="Powell A.J."/>
            <person name="Barry K."/>
            <person name="Miller A.N."/>
            <person name="Grigoriev I.V."/>
            <person name="Debuchy R."/>
            <person name="Gladieux P."/>
            <person name="Thoren M.H."/>
            <person name="Johannesson H."/>
        </authorList>
    </citation>
    <scope>NUCLEOTIDE SEQUENCE</scope>
    <source>
        <strain evidence="4">FGSC 1904</strain>
    </source>
</reference>
<dbReference type="PANTHER" id="PTHR47332:SF6">
    <property type="entry name" value="SET DOMAIN-CONTAINING PROTEIN"/>
    <property type="match status" value="1"/>
</dbReference>
<dbReference type="InterPro" id="IPR053185">
    <property type="entry name" value="SET_domain_protein"/>
</dbReference>
<dbReference type="Gene3D" id="1.25.40.10">
    <property type="entry name" value="Tetratricopeptide repeat domain"/>
    <property type="match status" value="1"/>
</dbReference>
<dbReference type="AlphaFoldDB" id="A0AAE0U602"/>
<feature type="domain" description="SET" evidence="3">
    <location>
        <begin position="146"/>
        <end position="316"/>
    </location>
</feature>
<dbReference type="Proteomes" id="UP001281003">
    <property type="component" value="Unassembled WGS sequence"/>
</dbReference>
<feature type="signal peptide" evidence="2">
    <location>
        <begin position="1"/>
        <end position="17"/>
    </location>
</feature>
<dbReference type="InterPro" id="IPR046341">
    <property type="entry name" value="SET_dom_sf"/>
</dbReference>
<keyword evidence="5" id="KW-1185">Reference proteome</keyword>
<comment type="caution">
    <text evidence="4">The sequence shown here is derived from an EMBL/GenBank/DDBJ whole genome shotgun (WGS) entry which is preliminary data.</text>
</comment>
<gene>
    <name evidence="4" type="ORF">B0T20DRAFT_422477</name>
</gene>
<feature type="chain" id="PRO_5042093887" description="SET domain-containing protein" evidence="2">
    <location>
        <begin position="18"/>
        <end position="503"/>
    </location>
</feature>
<dbReference type="InterPro" id="IPR001214">
    <property type="entry name" value="SET_dom"/>
</dbReference>
<feature type="compositionally biased region" description="Acidic residues" evidence="1">
    <location>
        <begin position="488"/>
        <end position="503"/>
    </location>
</feature>
<evidence type="ECO:0000313" key="5">
    <source>
        <dbReference type="Proteomes" id="UP001281003"/>
    </source>
</evidence>
<proteinExistence type="predicted"/>
<dbReference type="Pfam" id="PF00856">
    <property type="entry name" value="SET"/>
    <property type="match status" value="1"/>
</dbReference>
<evidence type="ECO:0000256" key="1">
    <source>
        <dbReference type="SAM" id="MobiDB-lite"/>
    </source>
</evidence>